<keyword evidence="3" id="KW-1185">Reference proteome</keyword>
<name>A0A0L6VBR2_9BASI</name>
<comment type="caution">
    <text evidence="2">The sequence shown here is derived from an EMBL/GenBank/DDBJ whole genome shotgun (WGS) entry which is preliminary data.</text>
</comment>
<protein>
    <submittedName>
        <fullName evidence="2">Uncharacterized protein</fullName>
    </submittedName>
</protein>
<proteinExistence type="predicted"/>
<organism evidence="2 3">
    <name type="scientific">Puccinia sorghi</name>
    <dbReference type="NCBI Taxonomy" id="27349"/>
    <lineage>
        <taxon>Eukaryota</taxon>
        <taxon>Fungi</taxon>
        <taxon>Dikarya</taxon>
        <taxon>Basidiomycota</taxon>
        <taxon>Pucciniomycotina</taxon>
        <taxon>Pucciniomycetes</taxon>
        <taxon>Pucciniales</taxon>
        <taxon>Pucciniaceae</taxon>
        <taxon>Puccinia</taxon>
    </lineage>
</organism>
<reference evidence="2 3" key="1">
    <citation type="submission" date="2015-08" db="EMBL/GenBank/DDBJ databases">
        <title>Next Generation Sequencing and Analysis of the Genome of Puccinia sorghi L Schw, the Causal Agent of Maize Common Rust.</title>
        <authorList>
            <person name="Rochi L."/>
            <person name="Burguener G."/>
            <person name="Darino M."/>
            <person name="Turjanski A."/>
            <person name="Kreff E."/>
            <person name="Dieguez M.J."/>
            <person name="Sacco F."/>
        </authorList>
    </citation>
    <scope>NUCLEOTIDE SEQUENCE [LARGE SCALE GENOMIC DNA]</scope>
    <source>
        <strain evidence="2 3">RO10H11247</strain>
    </source>
</reference>
<gene>
    <name evidence="2" type="ORF">VP01_1971g2</name>
</gene>
<evidence type="ECO:0000256" key="1">
    <source>
        <dbReference type="SAM" id="MobiDB-lite"/>
    </source>
</evidence>
<accession>A0A0L6VBR2</accession>
<sequence>MATIQLSRQSNKKKTSSTNRNQSHKLHELAQNLEFVVKRITGSAAWQHDLKNHANAIVCQIPRADLKADMQTKLLAVGEPQGSTFQPSQLDANQAFE</sequence>
<dbReference type="VEuPathDB" id="FungiDB:VP01_1971g2"/>
<dbReference type="AlphaFoldDB" id="A0A0L6VBR2"/>
<dbReference type="EMBL" id="LAVV01006805">
    <property type="protein sequence ID" value="KNZ58226.1"/>
    <property type="molecule type" value="Genomic_DNA"/>
</dbReference>
<dbReference type="Proteomes" id="UP000037035">
    <property type="component" value="Unassembled WGS sequence"/>
</dbReference>
<evidence type="ECO:0000313" key="3">
    <source>
        <dbReference type="Proteomes" id="UP000037035"/>
    </source>
</evidence>
<evidence type="ECO:0000313" key="2">
    <source>
        <dbReference type="EMBL" id="KNZ58226.1"/>
    </source>
</evidence>
<feature type="region of interest" description="Disordered" evidence="1">
    <location>
        <begin position="1"/>
        <end position="26"/>
    </location>
</feature>